<protein>
    <submittedName>
        <fullName evidence="2">ATP-dependent helicase HepA</fullName>
    </submittedName>
</protein>
<dbReference type="KEGG" id="gaw:V144x_07200"/>
<evidence type="ECO:0000259" key="1">
    <source>
        <dbReference type="SMART" id="SM00490"/>
    </source>
</evidence>
<evidence type="ECO:0000313" key="3">
    <source>
        <dbReference type="Proteomes" id="UP000318704"/>
    </source>
</evidence>
<dbReference type="InterPro" id="IPR001650">
    <property type="entry name" value="Helicase_C-like"/>
</dbReference>
<gene>
    <name evidence="2" type="ORF">V144x_07200</name>
</gene>
<accession>A0A517VQH9</accession>
<keyword evidence="2" id="KW-0347">Helicase</keyword>
<dbReference type="SMART" id="SM00490">
    <property type="entry name" value="HELICc"/>
    <property type="match status" value="1"/>
</dbReference>
<sequence length="1129" mass="129527">MKPPQLDEHVTRSLDLLKDFQRATVDVVYDSLFHHGQRRMLVADEVGLGKTIVAKGVIARRIMERPDLERKKPLKVTYICSNQVIAHENVGKLDVYPDQRSHDRFASRLTFLAFEPEGGDEGVLRLNTLTPATSFNKGSSTGQQGERRILFSLLMQDEQLRSYGKPVSAMLRAGVQKAASEWFAKLKSEIDKPCGFELRPCCHERFLKAIRKKKLKYSDCPLFHHLGIFRSISLYDAVFEFSKLLTLKNLGKYRDGSDHLVRELKDILSEVCVDYIDADIYILDEFQRFKELVSRESDSEAADIARRIFGKADARILLLSATPFKAYTGDSPWESDEEHYKGFRTILGFLFDGDNDALLSYEEHRQALFKQLLELHSESGDIDTSHRDAVQQVLRRVMCRTERLSVSDDFNAMTKDKWQSQPLHVSAGDVQNFVATDNVVRYLNETDTQSKHQLHAPVEFCKSAPYPLSFLDDYKLKQQLRARKQESGVRKELRANRNAWINHRQVNQYKLEFEGNGSAAVNAKLNQVLQEVLELNGDKLLWVPPSLPCYPLAGAHKESMGFSKTLIFSAWLMVPRMLSSLISYEVERRTIGNKDSMDAQEQNDRKYFHAKNEKRHPIPQLVFSQKKSEGGETANNMSNLALLYPSHTLTDVFDPIESFANHRSLAEIRTQVATKINQLIEDAELHRFSSPSGESDRWYWAAPLLLDRRTPSLRSDVEDWLNVVLESDDSSFFKTKKGDKKEKDENSSKAKHFEELVHCFENPFDAGLGSIPADLGEILADMAIGSPAVTALRSVSKQFQPNFYDRTLFAFDIAAEFLSLFNKPESIAAVRLTTERSSYWRRVLRYCVDGCLQSVLDEFFHVLKSDCPSIWELYYRLVDSMNLGTSSIKVDGLNSFLKEKRRNLRCHYAVDLGNQRVETEDGKKRIKGIRHNFNSPFRPFVLATTSIGQEGLDFHTYCRKIVHWNLPTNPIDLEQREGRINRFKGLVIRQQIASKYGSRLNKGMVDEHGVWDALFSVADREERLGTGKCELIPFWHVEADNFQIERIIPFYPFSQDRARLSSLLKTLALYRLAFGQPRQAELVEHLLTNISEARIKEIRDKLMIDLSPIGYIKREIYTLEPIEGDNDLA</sequence>
<dbReference type="SUPFAM" id="SSF52540">
    <property type="entry name" value="P-loop containing nucleoside triphosphate hydrolases"/>
    <property type="match status" value="3"/>
</dbReference>
<dbReference type="RefSeq" id="WP_144981435.1">
    <property type="nucleotide sequence ID" value="NZ_CP037920.1"/>
</dbReference>
<dbReference type="Gene3D" id="3.40.50.300">
    <property type="entry name" value="P-loop containing nucleotide triphosphate hydrolases"/>
    <property type="match status" value="1"/>
</dbReference>
<organism evidence="2 3">
    <name type="scientific">Gimesia aquarii</name>
    <dbReference type="NCBI Taxonomy" id="2527964"/>
    <lineage>
        <taxon>Bacteria</taxon>
        <taxon>Pseudomonadati</taxon>
        <taxon>Planctomycetota</taxon>
        <taxon>Planctomycetia</taxon>
        <taxon>Planctomycetales</taxon>
        <taxon>Planctomycetaceae</taxon>
        <taxon>Gimesia</taxon>
    </lineage>
</organism>
<name>A0A517VQH9_9PLAN</name>
<dbReference type="EMBL" id="CP037920">
    <property type="protein sequence ID" value="QDT95278.1"/>
    <property type="molecule type" value="Genomic_DNA"/>
</dbReference>
<dbReference type="Pfam" id="PF00271">
    <property type="entry name" value="Helicase_C"/>
    <property type="match status" value="1"/>
</dbReference>
<dbReference type="AlphaFoldDB" id="A0A517VQH9"/>
<feature type="domain" description="Helicase C-terminal" evidence="1">
    <location>
        <begin position="891"/>
        <end position="984"/>
    </location>
</feature>
<dbReference type="Proteomes" id="UP000318704">
    <property type="component" value="Chromosome"/>
</dbReference>
<dbReference type="GO" id="GO:0004386">
    <property type="term" value="F:helicase activity"/>
    <property type="evidence" value="ECO:0007669"/>
    <property type="project" value="UniProtKB-KW"/>
</dbReference>
<keyword evidence="2" id="KW-0378">Hydrolase</keyword>
<proteinExistence type="predicted"/>
<evidence type="ECO:0000313" key="2">
    <source>
        <dbReference type="EMBL" id="QDT95278.1"/>
    </source>
</evidence>
<dbReference type="InterPro" id="IPR027417">
    <property type="entry name" value="P-loop_NTPase"/>
</dbReference>
<keyword evidence="2" id="KW-0067">ATP-binding</keyword>
<reference evidence="2 3" key="1">
    <citation type="submission" date="2019-03" db="EMBL/GenBank/DDBJ databases">
        <title>Deep-cultivation of Planctomycetes and their phenomic and genomic characterization uncovers novel biology.</title>
        <authorList>
            <person name="Wiegand S."/>
            <person name="Jogler M."/>
            <person name="Boedeker C."/>
            <person name="Pinto D."/>
            <person name="Vollmers J."/>
            <person name="Rivas-Marin E."/>
            <person name="Kohn T."/>
            <person name="Peeters S.H."/>
            <person name="Heuer A."/>
            <person name="Rast P."/>
            <person name="Oberbeckmann S."/>
            <person name="Bunk B."/>
            <person name="Jeske O."/>
            <person name="Meyerdierks A."/>
            <person name="Storesund J.E."/>
            <person name="Kallscheuer N."/>
            <person name="Luecker S."/>
            <person name="Lage O.M."/>
            <person name="Pohl T."/>
            <person name="Merkel B.J."/>
            <person name="Hornburger P."/>
            <person name="Mueller R.-W."/>
            <person name="Bruemmer F."/>
            <person name="Labrenz M."/>
            <person name="Spormann A.M."/>
            <person name="Op den Camp H."/>
            <person name="Overmann J."/>
            <person name="Amann R."/>
            <person name="Jetten M.S.M."/>
            <person name="Mascher T."/>
            <person name="Medema M.H."/>
            <person name="Devos D.P."/>
            <person name="Kaster A.-K."/>
            <person name="Ovreas L."/>
            <person name="Rohde M."/>
            <person name="Galperin M.Y."/>
            <person name="Jogler C."/>
        </authorList>
    </citation>
    <scope>NUCLEOTIDE SEQUENCE [LARGE SCALE GENOMIC DNA]</scope>
    <source>
        <strain evidence="2 3">V144</strain>
    </source>
</reference>
<keyword evidence="2" id="KW-0547">Nucleotide-binding</keyword>